<organism evidence="4">
    <name type="scientific">Chlorella variabilis</name>
    <name type="common">Green alga</name>
    <dbReference type="NCBI Taxonomy" id="554065"/>
    <lineage>
        <taxon>Eukaryota</taxon>
        <taxon>Viridiplantae</taxon>
        <taxon>Chlorophyta</taxon>
        <taxon>core chlorophytes</taxon>
        <taxon>Trebouxiophyceae</taxon>
        <taxon>Chlorellales</taxon>
        <taxon>Chlorellaceae</taxon>
        <taxon>Chlorella clade</taxon>
        <taxon>Chlorella</taxon>
    </lineage>
</organism>
<dbReference type="KEGG" id="cvr:CHLNCDRAFT_133929"/>
<gene>
    <name evidence="3" type="ORF">CHLNCDRAFT_133929</name>
</gene>
<proteinExistence type="predicted"/>
<evidence type="ECO:0000259" key="1">
    <source>
        <dbReference type="Pfam" id="PF03235"/>
    </source>
</evidence>
<evidence type="ECO:0000259" key="2">
    <source>
        <dbReference type="Pfam" id="PF07510"/>
    </source>
</evidence>
<dbReference type="EMBL" id="GL433844">
    <property type="protein sequence ID" value="EFN55683.1"/>
    <property type="molecule type" value="Genomic_DNA"/>
</dbReference>
<accession>E1ZEL5</accession>
<feature type="domain" description="GmrSD restriction endonucleases C-terminal" evidence="2">
    <location>
        <begin position="444"/>
        <end position="518"/>
    </location>
</feature>
<dbReference type="PANTHER" id="PTHR35149">
    <property type="entry name" value="SLL5132 PROTEIN"/>
    <property type="match status" value="1"/>
</dbReference>
<evidence type="ECO:0000313" key="4">
    <source>
        <dbReference type="Proteomes" id="UP000008141"/>
    </source>
</evidence>
<dbReference type="PANTHER" id="PTHR35149:SF1">
    <property type="entry name" value="DUF5655 DOMAIN-CONTAINING PROTEIN"/>
    <property type="match status" value="1"/>
</dbReference>
<dbReference type="RefSeq" id="XP_005847785.1">
    <property type="nucleotide sequence ID" value="XM_005847723.1"/>
</dbReference>
<dbReference type="Pfam" id="PF07510">
    <property type="entry name" value="GmrSD_C"/>
    <property type="match status" value="1"/>
</dbReference>
<dbReference type="OrthoDB" id="46499at2759"/>
<evidence type="ECO:0008006" key="5">
    <source>
        <dbReference type="Google" id="ProtNLM"/>
    </source>
</evidence>
<dbReference type="InParanoid" id="E1ZEL5"/>
<evidence type="ECO:0000313" key="3">
    <source>
        <dbReference type="EMBL" id="EFN55683.1"/>
    </source>
</evidence>
<dbReference type="Pfam" id="PF03235">
    <property type="entry name" value="GmrSD_N"/>
    <property type="match status" value="1"/>
</dbReference>
<dbReference type="Proteomes" id="UP000008141">
    <property type="component" value="Unassembled WGS sequence"/>
</dbReference>
<dbReference type="InterPro" id="IPR004919">
    <property type="entry name" value="GmrSD_N"/>
</dbReference>
<dbReference type="AlphaFoldDB" id="E1ZEL5"/>
<sequence>MRDIGQANETIDGQVVTASRLLKEYLFSLPMIQRPYDWPEDEALGLLDELLESVGPSTGRQVSELEQYMLGMITLSESTGSSGIKFNCKLIIDGQQRIITLALILAAAREQLESAADAGNKAAGKVAASLVERLYEEGDEAEDLADQPRIVLKSKADTEFLTNLLTDPGFVQQPGTKVPLEGSSQPKLWANMQAEASNLPIVALRWPPSAQEAFGNKWEEQEKALGREEGLSDVARQLALIFLGRFPTTHSEFDDLDALFKAFAAELTPVAAATAGEVFFEDAYSELQDADLRSSHSGSQQACRDANYLLGVLGRWKKQSEWRAPVLVMLVLFSKRRLSDEALLACLADVERLLVCAVLCKWTPRKRKERWLQVLEDLGCGRGTTYHLLQQRAAPAALPPSLELAAEELAAARAALAGPVYDTYAKDVPRLLLMRLNEFLLRGADASYVTYDDKARTQLTLEHVLPQKMAEGSGWAAAFPPEQHAHWVHRLGNLVLLASRKNAAAGMLPFQDKKKKYFFSGGANVGVDPEVLQQRQEYVLSLALRCWQLHERAPC</sequence>
<feature type="domain" description="GmrSD restriction endonucleases N-terminal" evidence="1">
    <location>
        <begin position="21"/>
        <end position="165"/>
    </location>
</feature>
<name>E1ZEL5_CHLVA</name>
<reference evidence="3 4" key="1">
    <citation type="journal article" date="2010" name="Plant Cell">
        <title>The Chlorella variabilis NC64A genome reveals adaptation to photosymbiosis, coevolution with viruses, and cryptic sex.</title>
        <authorList>
            <person name="Blanc G."/>
            <person name="Duncan G."/>
            <person name="Agarkova I."/>
            <person name="Borodovsky M."/>
            <person name="Gurnon J."/>
            <person name="Kuo A."/>
            <person name="Lindquist E."/>
            <person name="Lucas S."/>
            <person name="Pangilinan J."/>
            <person name="Polle J."/>
            <person name="Salamov A."/>
            <person name="Terry A."/>
            <person name="Yamada T."/>
            <person name="Dunigan D.D."/>
            <person name="Grigoriev I.V."/>
            <person name="Claverie J.M."/>
            <person name="Van Etten J.L."/>
        </authorList>
    </citation>
    <scope>NUCLEOTIDE SEQUENCE [LARGE SCALE GENOMIC DNA]</scope>
    <source>
        <strain evidence="3 4">NC64A</strain>
    </source>
</reference>
<dbReference type="InterPro" id="IPR011089">
    <property type="entry name" value="GmrSD_C"/>
</dbReference>
<keyword evidence="4" id="KW-1185">Reference proteome</keyword>
<dbReference type="GeneID" id="17355183"/>
<protein>
    <recommendedName>
        <fullName evidence="5">DUF262 domain-containing protein</fullName>
    </recommendedName>
</protein>
<dbReference type="OMA" id="SWYLTYL"/>